<keyword evidence="3" id="KW-1185">Reference proteome</keyword>
<protein>
    <submittedName>
        <fullName evidence="2">Uncharacterized protein</fullName>
    </submittedName>
</protein>
<proteinExistence type="predicted"/>
<name>A0A1T4W3G1_9GAMM</name>
<gene>
    <name evidence="2" type="ORF">SAMN02745130_00905</name>
</gene>
<evidence type="ECO:0000256" key="1">
    <source>
        <dbReference type="SAM" id="SignalP"/>
    </source>
</evidence>
<dbReference type="EMBL" id="FUYB01000003">
    <property type="protein sequence ID" value="SKA71737.1"/>
    <property type="molecule type" value="Genomic_DNA"/>
</dbReference>
<evidence type="ECO:0000313" key="3">
    <source>
        <dbReference type="Proteomes" id="UP000190460"/>
    </source>
</evidence>
<sequence length="151" mass="16863">MKFQYLLLLSLSCGLYTTTTQALVAPTNMVCSADKTPIRFNVSFNALYENAIIIKHAKTRKNMMTFNNYYQRGAGDSWKSGAGSWVAEQGGCYIIMGYHKKGKPDASKPFQQSKIRREGSRIGFEDATDNDFQDALVEFIQLAPPASSTRN</sequence>
<evidence type="ECO:0000313" key="2">
    <source>
        <dbReference type="EMBL" id="SKA71737.1"/>
    </source>
</evidence>
<reference evidence="2 3" key="1">
    <citation type="submission" date="2017-02" db="EMBL/GenBank/DDBJ databases">
        <authorList>
            <person name="Peterson S.W."/>
        </authorList>
    </citation>
    <scope>NUCLEOTIDE SEQUENCE [LARGE SCALE GENOMIC DNA]</scope>
    <source>
        <strain evidence="2 3">ATCC 49788</strain>
    </source>
</reference>
<dbReference type="RefSeq" id="WP_078921394.1">
    <property type="nucleotide sequence ID" value="NZ_FUYB01000003.1"/>
</dbReference>
<dbReference type="AlphaFoldDB" id="A0A1T4W3G1"/>
<keyword evidence="1" id="KW-0732">Signal</keyword>
<dbReference type="Proteomes" id="UP000190460">
    <property type="component" value="Unassembled WGS sequence"/>
</dbReference>
<feature type="signal peptide" evidence="1">
    <location>
        <begin position="1"/>
        <end position="24"/>
    </location>
</feature>
<feature type="chain" id="PRO_5012346073" evidence="1">
    <location>
        <begin position="25"/>
        <end position="151"/>
    </location>
</feature>
<dbReference type="STRING" id="92487.SAMN02745130_00905"/>
<organism evidence="2 3">
    <name type="scientific">Thiothrix eikelboomii</name>
    <dbReference type="NCBI Taxonomy" id="92487"/>
    <lineage>
        <taxon>Bacteria</taxon>
        <taxon>Pseudomonadati</taxon>
        <taxon>Pseudomonadota</taxon>
        <taxon>Gammaproteobacteria</taxon>
        <taxon>Thiotrichales</taxon>
        <taxon>Thiotrichaceae</taxon>
        <taxon>Thiothrix</taxon>
    </lineage>
</organism>
<accession>A0A1T4W3G1</accession>